<dbReference type="KEGG" id="avc:NCTC10951_00709"/>
<dbReference type="InterPro" id="IPR023213">
    <property type="entry name" value="CAT-like_dom_sf"/>
</dbReference>
<dbReference type="PANTHER" id="PTHR45527:SF1">
    <property type="entry name" value="FATTY ACID SYNTHASE"/>
    <property type="match status" value="1"/>
</dbReference>
<dbReference type="GO" id="GO:0005737">
    <property type="term" value="C:cytoplasm"/>
    <property type="evidence" value="ECO:0007669"/>
    <property type="project" value="TreeGrafter"/>
</dbReference>
<dbReference type="Gene3D" id="3.30.559.10">
    <property type="entry name" value="Chloramphenicol acetyltransferase-like domain"/>
    <property type="match status" value="1"/>
</dbReference>
<dbReference type="Proteomes" id="UP000268658">
    <property type="component" value="Chromosome"/>
</dbReference>
<dbReference type="GO" id="GO:0008610">
    <property type="term" value="P:lipid biosynthetic process"/>
    <property type="evidence" value="ECO:0007669"/>
    <property type="project" value="UniProtKB-ARBA"/>
</dbReference>
<dbReference type="EMBL" id="LR134477">
    <property type="protein sequence ID" value="VEI14833.1"/>
    <property type="molecule type" value="Genomic_DNA"/>
</dbReference>
<reference evidence="1 2" key="1">
    <citation type="submission" date="2018-12" db="EMBL/GenBank/DDBJ databases">
        <authorList>
            <consortium name="Pathogen Informatics"/>
        </authorList>
    </citation>
    <scope>NUCLEOTIDE SEQUENCE [LARGE SCALE GENOMIC DNA]</scope>
    <source>
        <strain evidence="1 2">NCTC10951</strain>
    </source>
</reference>
<dbReference type="GO" id="GO:0031177">
    <property type="term" value="F:phosphopantetheine binding"/>
    <property type="evidence" value="ECO:0007669"/>
    <property type="project" value="TreeGrafter"/>
</dbReference>
<dbReference type="Pfam" id="PF00668">
    <property type="entry name" value="Condensation"/>
    <property type="match status" value="1"/>
</dbReference>
<dbReference type="AlphaFoldDB" id="A0A3S4Z0J4"/>
<dbReference type="OrthoDB" id="2472181at2"/>
<dbReference type="Gene3D" id="3.30.559.30">
    <property type="entry name" value="Nonribosomal peptide synthetase, condensation domain"/>
    <property type="match status" value="1"/>
</dbReference>
<organism evidence="1 2">
    <name type="scientific">Actinomyces viscosus</name>
    <dbReference type="NCBI Taxonomy" id="1656"/>
    <lineage>
        <taxon>Bacteria</taxon>
        <taxon>Bacillati</taxon>
        <taxon>Actinomycetota</taxon>
        <taxon>Actinomycetes</taxon>
        <taxon>Actinomycetales</taxon>
        <taxon>Actinomycetaceae</taxon>
        <taxon>Actinomyces</taxon>
    </lineage>
</organism>
<dbReference type="GO" id="GO:0003824">
    <property type="term" value="F:catalytic activity"/>
    <property type="evidence" value="ECO:0007669"/>
    <property type="project" value="InterPro"/>
</dbReference>
<dbReference type="RefSeq" id="WP_126413435.1">
    <property type="nucleotide sequence ID" value="NZ_JASPER010000044.1"/>
</dbReference>
<accession>A0A3S4Z0J4</accession>
<evidence type="ECO:0000313" key="2">
    <source>
        <dbReference type="Proteomes" id="UP000268658"/>
    </source>
</evidence>
<name>A0A3S4Z0J4_ACTVI</name>
<dbReference type="PANTHER" id="PTHR45527">
    <property type="entry name" value="NONRIBOSOMAL PEPTIDE SYNTHETASE"/>
    <property type="match status" value="1"/>
</dbReference>
<dbReference type="InterPro" id="IPR001242">
    <property type="entry name" value="Condensation_dom"/>
</dbReference>
<gene>
    <name evidence="1" type="primary">lgrB</name>
    <name evidence="1" type="ORF">NCTC10951_00709</name>
</gene>
<evidence type="ECO:0000313" key="1">
    <source>
        <dbReference type="EMBL" id="VEI14833.1"/>
    </source>
</evidence>
<dbReference type="SUPFAM" id="SSF52777">
    <property type="entry name" value="CoA-dependent acyltransferases"/>
    <property type="match status" value="2"/>
</dbReference>
<dbReference type="GO" id="GO:0043041">
    <property type="term" value="P:amino acid activation for nonribosomal peptide biosynthetic process"/>
    <property type="evidence" value="ECO:0007669"/>
    <property type="project" value="TreeGrafter"/>
</dbReference>
<protein>
    <submittedName>
        <fullName evidence="1">Linear gramicidin synthase subunit B</fullName>
    </submittedName>
</protein>
<proteinExistence type="predicted"/>
<sequence>MNLVASLQDQIATQGRAPLTDPQIALWIAERRAPGAVCISTSTMALSDPLRPEVITAALDDTLREHPMLRAFFAVSSPGEVQQAITDVDSVPWIDLSASGPTCATGVEAAALAFAAPMNLSTGQIMRAVGWRTLENGYRLTIETHHLAIDQRSWAFVVWPTVARRYNARVTGRNEPEPAQISSFFEYARQRLLQRSEQHYQERCENFVRGTLLNCVTAPSATRTIPSGNVVSDHGALGMRRGDFETACRSFGVFPSAVYAIAVGLVLACLEIEQVVMLRVSDRPLDHDALVGMYANALPLDLTPEPGCTLGQHRTTASKRMVSLMRNRDLALRDLEHMARMIHGHRVALSRPLSVTYTPSDDVGPQFAGVTWSVHEEDPERFVTGTDLRLFSEAGELMAKVSWQPGGEDSDVLGASFLRLIGPAMQLVLGPDGLPVAQLVDQLRQMADATTESVR</sequence>
<dbReference type="GO" id="GO:0044550">
    <property type="term" value="P:secondary metabolite biosynthetic process"/>
    <property type="evidence" value="ECO:0007669"/>
    <property type="project" value="TreeGrafter"/>
</dbReference>